<evidence type="ECO:0000313" key="1">
    <source>
        <dbReference type="EMBL" id="EDW08449.2"/>
    </source>
</evidence>
<proteinExistence type="predicted"/>
<name>B4KSV2_DROMO</name>
<protein>
    <submittedName>
        <fullName evidence="1">Uncharacterized protein</fullName>
    </submittedName>
</protein>
<dbReference type="Proteomes" id="UP000009192">
    <property type="component" value="Unassembled WGS sequence"/>
</dbReference>
<evidence type="ECO:0000313" key="2">
    <source>
        <dbReference type="Proteomes" id="UP000009192"/>
    </source>
</evidence>
<dbReference type="InParanoid" id="B4KSV2"/>
<dbReference type="KEGG" id="dmo:Dmoj_GI19573"/>
<dbReference type="OrthoDB" id="10045817at2759"/>
<sequence>MDQQCLGQLDLNFKSAVNLANQEIKCLAIEKNPFYKPYDCTDLYLWRKESNLSQLKLKTLKKKNILRKPILQRLQTQSQAHGKDWLKQCKLDLECEITWVNSLDIKKVDKKRAYSMSDLQDECEKIPYNAGDIDIDEILIPKRMSEMAKTMYIKPYVKSPSLTSSKEIDLKR</sequence>
<keyword evidence="2" id="KW-1185">Reference proteome</keyword>
<dbReference type="AlphaFoldDB" id="B4KSV2"/>
<dbReference type="EMBL" id="CH933808">
    <property type="protein sequence ID" value="EDW08449.2"/>
    <property type="molecule type" value="Genomic_DNA"/>
</dbReference>
<dbReference type="HOGENOM" id="CLU_1715161_0_0_1"/>
<gene>
    <name evidence="1" type="primary">Dmoj\GI19573</name>
    <name evidence="1" type="ORF">Dmoj_GI19573</name>
</gene>
<accession>B4KSV2</accession>
<reference evidence="1 2" key="1">
    <citation type="journal article" date="2007" name="Nature">
        <title>Evolution of genes and genomes on the Drosophila phylogeny.</title>
        <authorList>
            <consortium name="Drosophila 12 Genomes Consortium"/>
            <person name="Clark A.G."/>
            <person name="Eisen M.B."/>
            <person name="Smith D.R."/>
            <person name="Bergman C.M."/>
            <person name="Oliver B."/>
            <person name="Markow T.A."/>
            <person name="Kaufman T.C."/>
            <person name="Kellis M."/>
            <person name="Gelbart W."/>
            <person name="Iyer V.N."/>
            <person name="Pollard D.A."/>
            <person name="Sackton T.B."/>
            <person name="Larracuente A.M."/>
            <person name="Singh N.D."/>
            <person name="Abad J.P."/>
            <person name="Abt D.N."/>
            <person name="Adryan B."/>
            <person name="Aguade M."/>
            <person name="Akashi H."/>
            <person name="Anderson W.W."/>
            <person name="Aquadro C.F."/>
            <person name="Ardell D.H."/>
            <person name="Arguello R."/>
            <person name="Artieri C.G."/>
            <person name="Barbash D.A."/>
            <person name="Barker D."/>
            <person name="Barsanti P."/>
            <person name="Batterham P."/>
            <person name="Batzoglou S."/>
            <person name="Begun D."/>
            <person name="Bhutkar A."/>
            <person name="Blanco E."/>
            <person name="Bosak S.A."/>
            <person name="Bradley R.K."/>
            <person name="Brand A.D."/>
            <person name="Brent M.R."/>
            <person name="Brooks A.N."/>
            <person name="Brown R.H."/>
            <person name="Butlin R.K."/>
            <person name="Caggese C."/>
            <person name="Calvi B.R."/>
            <person name="Bernardo de Carvalho A."/>
            <person name="Caspi A."/>
            <person name="Castrezana S."/>
            <person name="Celniker S.E."/>
            <person name="Chang J.L."/>
            <person name="Chapple C."/>
            <person name="Chatterji S."/>
            <person name="Chinwalla A."/>
            <person name="Civetta A."/>
            <person name="Clifton S.W."/>
            <person name="Comeron J.M."/>
            <person name="Costello J.C."/>
            <person name="Coyne J.A."/>
            <person name="Daub J."/>
            <person name="David R.G."/>
            <person name="Delcher A.L."/>
            <person name="Delehaunty K."/>
            <person name="Do C.B."/>
            <person name="Ebling H."/>
            <person name="Edwards K."/>
            <person name="Eickbush T."/>
            <person name="Evans J.D."/>
            <person name="Filipski A."/>
            <person name="Findeiss S."/>
            <person name="Freyhult E."/>
            <person name="Fulton L."/>
            <person name="Fulton R."/>
            <person name="Garcia A.C."/>
            <person name="Gardiner A."/>
            <person name="Garfield D.A."/>
            <person name="Garvin B.E."/>
            <person name="Gibson G."/>
            <person name="Gilbert D."/>
            <person name="Gnerre S."/>
            <person name="Godfrey J."/>
            <person name="Good R."/>
            <person name="Gotea V."/>
            <person name="Gravely B."/>
            <person name="Greenberg A.J."/>
            <person name="Griffiths-Jones S."/>
            <person name="Gross S."/>
            <person name="Guigo R."/>
            <person name="Gustafson E.A."/>
            <person name="Haerty W."/>
            <person name="Hahn M.W."/>
            <person name="Halligan D.L."/>
            <person name="Halpern A.L."/>
            <person name="Halter G.M."/>
            <person name="Han M.V."/>
            <person name="Heger A."/>
            <person name="Hillier L."/>
            <person name="Hinrichs A.S."/>
            <person name="Holmes I."/>
            <person name="Hoskins R.A."/>
            <person name="Hubisz M.J."/>
            <person name="Hultmark D."/>
            <person name="Huntley M.A."/>
            <person name="Jaffe D.B."/>
            <person name="Jagadeeshan S."/>
            <person name="Jeck W.R."/>
            <person name="Johnson J."/>
            <person name="Jones C.D."/>
            <person name="Jordan W.C."/>
            <person name="Karpen G.H."/>
            <person name="Kataoka E."/>
            <person name="Keightley P.D."/>
            <person name="Kheradpour P."/>
            <person name="Kirkness E.F."/>
            <person name="Koerich L.B."/>
            <person name="Kristiansen K."/>
            <person name="Kudrna D."/>
            <person name="Kulathinal R.J."/>
            <person name="Kumar S."/>
            <person name="Kwok R."/>
            <person name="Lander E."/>
            <person name="Langley C.H."/>
            <person name="Lapoint R."/>
            <person name="Lazzaro B.P."/>
            <person name="Lee S.J."/>
            <person name="Levesque L."/>
            <person name="Li R."/>
            <person name="Lin C.F."/>
            <person name="Lin M.F."/>
            <person name="Lindblad-Toh K."/>
            <person name="Llopart A."/>
            <person name="Long M."/>
            <person name="Low L."/>
            <person name="Lozovsky E."/>
            <person name="Lu J."/>
            <person name="Luo M."/>
            <person name="Machado C.A."/>
            <person name="Makalowski W."/>
            <person name="Marzo M."/>
            <person name="Matsuda M."/>
            <person name="Matzkin L."/>
            <person name="McAllister B."/>
            <person name="McBride C.S."/>
            <person name="McKernan B."/>
            <person name="McKernan K."/>
            <person name="Mendez-Lago M."/>
            <person name="Minx P."/>
            <person name="Mollenhauer M.U."/>
            <person name="Montooth K."/>
            <person name="Mount S.M."/>
            <person name="Mu X."/>
            <person name="Myers E."/>
            <person name="Negre B."/>
            <person name="Newfeld S."/>
            <person name="Nielsen R."/>
            <person name="Noor M.A."/>
            <person name="O'Grady P."/>
            <person name="Pachter L."/>
            <person name="Papaceit M."/>
            <person name="Parisi M.J."/>
            <person name="Parisi M."/>
            <person name="Parts L."/>
            <person name="Pedersen J.S."/>
            <person name="Pesole G."/>
            <person name="Phillippy A.M."/>
            <person name="Ponting C.P."/>
            <person name="Pop M."/>
            <person name="Porcelli D."/>
            <person name="Powell J.R."/>
            <person name="Prohaska S."/>
            <person name="Pruitt K."/>
            <person name="Puig M."/>
            <person name="Quesneville H."/>
            <person name="Ram K.R."/>
            <person name="Rand D."/>
            <person name="Rasmussen M.D."/>
            <person name="Reed L.K."/>
            <person name="Reenan R."/>
            <person name="Reily A."/>
            <person name="Remington K.A."/>
            <person name="Rieger T.T."/>
            <person name="Ritchie M.G."/>
            <person name="Robin C."/>
            <person name="Rogers Y.H."/>
            <person name="Rohde C."/>
            <person name="Rozas J."/>
            <person name="Rubenfield M.J."/>
            <person name="Ruiz A."/>
            <person name="Russo S."/>
            <person name="Salzberg S.L."/>
            <person name="Sanchez-Gracia A."/>
            <person name="Saranga D.J."/>
            <person name="Sato H."/>
            <person name="Schaeffer S.W."/>
            <person name="Schatz M.C."/>
            <person name="Schlenke T."/>
            <person name="Schwartz R."/>
            <person name="Segarra C."/>
            <person name="Singh R.S."/>
            <person name="Sirot L."/>
            <person name="Sirota M."/>
            <person name="Sisneros N.B."/>
            <person name="Smith C.D."/>
            <person name="Smith T.F."/>
            <person name="Spieth J."/>
            <person name="Stage D.E."/>
            <person name="Stark A."/>
            <person name="Stephan W."/>
            <person name="Strausberg R.L."/>
            <person name="Strempel S."/>
            <person name="Sturgill D."/>
            <person name="Sutton G."/>
            <person name="Sutton G.G."/>
            <person name="Tao W."/>
            <person name="Teichmann S."/>
            <person name="Tobari Y.N."/>
            <person name="Tomimura Y."/>
            <person name="Tsolas J.M."/>
            <person name="Valente V.L."/>
            <person name="Venter E."/>
            <person name="Venter J.C."/>
            <person name="Vicario S."/>
            <person name="Vieira F.G."/>
            <person name="Vilella A.J."/>
            <person name="Villasante A."/>
            <person name="Walenz B."/>
            <person name="Wang J."/>
            <person name="Wasserman M."/>
            <person name="Watts T."/>
            <person name="Wilson D."/>
            <person name="Wilson R.K."/>
            <person name="Wing R.A."/>
            <person name="Wolfner M.F."/>
            <person name="Wong A."/>
            <person name="Wong G.K."/>
            <person name="Wu C.I."/>
            <person name="Wu G."/>
            <person name="Yamamoto D."/>
            <person name="Yang H.P."/>
            <person name="Yang S.P."/>
            <person name="Yorke J.A."/>
            <person name="Yoshida K."/>
            <person name="Zdobnov E."/>
            <person name="Zhang P."/>
            <person name="Zhang Y."/>
            <person name="Zimin A.V."/>
            <person name="Baldwin J."/>
            <person name="Abdouelleil A."/>
            <person name="Abdulkadir J."/>
            <person name="Abebe A."/>
            <person name="Abera B."/>
            <person name="Abreu J."/>
            <person name="Acer S.C."/>
            <person name="Aftuck L."/>
            <person name="Alexander A."/>
            <person name="An P."/>
            <person name="Anderson E."/>
            <person name="Anderson S."/>
            <person name="Arachi H."/>
            <person name="Azer M."/>
            <person name="Bachantsang P."/>
            <person name="Barry A."/>
            <person name="Bayul T."/>
            <person name="Berlin A."/>
            <person name="Bessette D."/>
            <person name="Bloom T."/>
            <person name="Blye J."/>
            <person name="Boguslavskiy L."/>
            <person name="Bonnet C."/>
            <person name="Boukhgalter B."/>
            <person name="Bourzgui I."/>
            <person name="Brown A."/>
            <person name="Cahill P."/>
            <person name="Channer S."/>
            <person name="Cheshatsang Y."/>
            <person name="Chuda L."/>
            <person name="Citroen M."/>
            <person name="Collymore A."/>
            <person name="Cooke P."/>
            <person name="Costello M."/>
            <person name="D'Aco K."/>
            <person name="Daza R."/>
            <person name="De Haan G."/>
            <person name="DeGray S."/>
            <person name="DeMaso C."/>
            <person name="Dhargay N."/>
            <person name="Dooley K."/>
            <person name="Dooley E."/>
            <person name="Doricent M."/>
            <person name="Dorje P."/>
            <person name="Dorjee K."/>
            <person name="Dupes A."/>
            <person name="Elong R."/>
            <person name="Falk J."/>
            <person name="Farina A."/>
            <person name="Faro S."/>
            <person name="Ferguson D."/>
            <person name="Fisher S."/>
            <person name="Foley C.D."/>
            <person name="Franke A."/>
            <person name="Friedrich D."/>
            <person name="Gadbois L."/>
            <person name="Gearin G."/>
            <person name="Gearin C.R."/>
            <person name="Giannoukos G."/>
            <person name="Goode T."/>
            <person name="Graham J."/>
            <person name="Grandbois E."/>
            <person name="Grewal S."/>
            <person name="Gyaltsen K."/>
            <person name="Hafez N."/>
            <person name="Hagos B."/>
            <person name="Hall J."/>
            <person name="Henson C."/>
            <person name="Hollinger A."/>
            <person name="Honan T."/>
            <person name="Huard M.D."/>
            <person name="Hughes L."/>
            <person name="Hurhula B."/>
            <person name="Husby M.E."/>
            <person name="Kamat A."/>
            <person name="Kanga B."/>
            <person name="Kashin S."/>
            <person name="Khazanovich D."/>
            <person name="Kisner P."/>
            <person name="Lance K."/>
            <person name="Lara M."/>
            <person name="Lee W."/>
            <person name="Lennon N."/>
            <person name="Letendre F."/>
            <person name="LeVine R."/>
            <person name="Lipovsky A."/>
            <person name="Liu X."/>
            <person name="Liu J."/>
            <person name="Liu S."/>
            <person name="Lokyitsang T."/>
            <person name="Lokyitsang Y."/>
            <person name="Lubonja R."/>
            <person name="Lui A."/>
            <person name="MacDonald P."/>
            <person name="Magnisalis V."/>
            <person name="Maru K."/>
            <person name="Matthews C."/>
            <person name="McCusker W."/>
            <person name="McDonough S."/>
            <person name="Mehta T."/>
            <person name="Meldrim J."/>
            <person name="Meneus L."/>
            <person name="Mihai O."/>
            <person name="Mihalev A."/>
            <person name="Mihova T."/>
            <person name="Mittelman R."/>
            <person name="Mlenga V."/>
            <person name="Montmayeur A."/>
            <person name="Mulrain L."/>
            <person name="Navidi A."/>
            <person name="Naylor J."/>
            <person name="Negash T."/>
            <person name="Nguyen T."/>
            <person name="Nguyen N."/>
            <person name="Nicol R."/>
            <person name="Norbu C."/>
            <person name="Norbu N."/>
            <person name="Novod N."/>
            <person name="O'Neill B."/>
            <person name="Osman S."/>
            <person name="Markiewicz E."/>
            <person name="Oyono O.L."/>
            <person name="Patti C."/>
            <person name="Phunkhang P."/>
            <person name="Pierre F."/>
            <person name="Priest M."/>
            <person name="Raghuraman S."/>
            <person name="Rege F."/>
            <person name="Reyes R."/>
            <person name="Rise C."/>
            <person name="Rogov P."/>
            <person name="Ross K."/>
            <person name="Ryan E."/>
            <person name="Settipalli S."/>
            <person name="Shea T."/>
            <person name="Sherpa N."/>
            <person name="Shi L."/>
            <person name="Shih D."/>
            <person name="Sparrow T."/>
            <person name="Spaulding J."/>
            <person name="Stalker J."/>
            <person name="Stange-Thomann N."/>
            <person name="Stavropoulos S."/>
            <person name="Stone C."/>
            <person name="Strader C."/>
            <person name="Tesfaye S."/>
            <person name="Thomson T."/>
            <person name="Thoulutsang Y."/>
            <person name="Thoulutsang D."/>
            <person name="Topham K."/>
            <person name="Topping I."/>
            <person name="Tsamla T."/>
            <person name="Vassiliev H."/>
            <person name="Vo A."/>
            <person name="Wangchuk T."/>
            <person name="Wangdi T."/>
            <person name="Weiand M."/>
            <person name="Wilkinson J."/>
            <person name="Wilson A."/>
            <person name="Yadav S."/>
            <person name="Young G."/>
            <person name="Yu Q."/>
            <person name="Zembek L."/>
            <person name="Zhong D."/>
            <person name="Zimmer A."/>
            <person name="Zwirko Z."/>
            <person name="Jaffe D.B."/>
            <person name="Alvarez P."/>
            <person name="Brockman W."/>
            <person name="Butler J."/>
            <person name="Chin C."/>
            <person name="Gnerre S."/>
            <person name="Grabherr M."/>
            <person name="Kleber M."/>
            <person name="Mauceli E."/>
            <person name="MacCallum I."/>
        </authorList>
    </citation>
    <scope>NUCLEOTIDE SEQUENCE [LARGE SCALE GENOMIC DNA]</scope>
    <source>
        <strain evidence="2">Tucson 15081-1352.22</strain>
    </source>
</reference>
<organism evidence="1 2">
    <name type="scientific">Drosophila mojavensis</name>
    <name type="common">Fruit fly</name>
    <dbReference type="NCBI Taxonomy" id="7230"/>
    <lineage>
        <taxon>Eukaryota</taxon>
        <taxon>Metazoa</taxon>
        <taxon>Ecdysozoa</taxon>
        <taxon>Arthropoda</taxon>
        <taxon>Hexapoda</taxon>
        <taxon>Insecta</taxon>
        <taxon>Pterygota</taxon>
        <taxon>Neoptera</taxon>
        <taxon>Endopterygota</taxon>
        <taxon>Diptera</taxon>
        <taxon>Brachycera</taxon>
        <taxon>Muscomorpha</taxon>
        <taxon>Ephydroidea</taxon>
        <taxon>Drosophilidae</taxon>
        <taxon>Drosophila</taxon>
    </lineage>
</organism>